<name>A0A3G6JAQ6_9CORY</name>
<dbReference type="InterPro" id="IPR055368">
    <property type="entry name" value="WH3_Lhr"/>
</dbReference>
<feature type="compositionally biased region" description="Basic and acidic residues" evidence="9">
    <location>
        <begin position="309"/>
        <end position="318"/>
    </location>
</feature>
<evidence type="ECO:0000259" key="11">
    <source>
        <dbReference type="PROSITE" id="PS51194"/>
    </source>
</evidence>
<evidence type="ECO:0000259" key="10">
    <source>
        <dbReference type="PROSITE" id="PS51192"/>
    </source>
</evidence>
<keyword evidence="2" id="KW-0227">DNA damage</keyword>
<feature type="region of interest" description="Disordered" evidence="9">
    <location>
        <begin position="1772"/>
        <end position="1839"/>
    </location>
</feature>
<dbReference type="Pfam" id="PF08494">
    <property type="entry name" value="DEAD_assoc"/>
    <property type="match status" value="1"/>
</dbReference>
<dbReference type="GO" id="GO:0004386">
    <property type="term" value="F:helicase activity"/>
    <property type="evidence" value="ECO:0007669"/>
    <property type="project" value="UniProtKB-KW"/>
</dbReference>
<dbReference type="Pfam" id="PF00271">
    <property type="entry name" value="Helicase_C"/>
    <property type="match status" value="1"/>
</dbReference>
<dbReference type="InterPro" id="IPR013701">
    <property type="entry name" value="Lhr-like_DEAD/DEAH_assoc"/>
</dbReference>
<dbReference type="InterPro" id="IPR055367">
    <property type="entry name" value="WH4_Lhr"/>
</dbReference>
<evidence type="ECO:0000313" key="12">
    <source>
        <dbReference type="EMBL" id="AZA13054.1"/>
    </source>
</evidence>
<evidence type="ECO:0000256" key="9">
    <source>
        <dbReference type="SAM" id="MobiDB-lite"/>
    </source>
</evidence>
<dbReference type="GO" id="GO:0006281">
    <property type="term" value="P:DNA repair"/>
    <property type="evidence" value="ECO:0007669"/>
    <property type="project" value="UniProtKB-KW"/>
</dbReference>
<evidence type="ECO:0000256" key="8">
    <source>
        <dbReference type="ARBA" id="ARBA00023235"/>
    </source>
</evidence>
<keyword evidence="6" id="KW-0238">DNA-binding</keyword>
<dbReference type="PANTHER" id="PTHR47962">
    <property type="entry name" value="ATP-DEPENDENT HELICASE LHR-RELATED-RELATED"/>
    <property type="match status" value="1"/>
</dbReference>
<dbReference type="SMART" id="SM00490">
    <property type="entry name" value="HELICc"/>
    <property type="match status" value="1"/>
</dbReference>
<dbReference type="GO" id="GO:0003677">
    <property type="term" value="F:DNA binding"/>
    <property type="evidence" value="ECO:0007669"/>
    <property type="project" value="UniProtKB-KW"/>
</dbReference>
<keyword evidence="4 12" id="KW-0347">Helicase</keyword>
<dbReference type="RefSeq" id="WP_245992227.1">
    <property type="nucleotide sequence ID" value="NZ_CP033896.1"/>
</dbReference>
<evidence type="ECO:0000313" key="13">
    <source>
        <dbReference type="Proteomes" id="UP000269019"/>
    </source>
</evidence>
<evidence type="ECO:0000256" key="6">
    <source>
        <dbReference type="ARBA" id="ARBA00023125"/>
    </source>
</evidence>
<evidence type="ECO:0000256" key="1">
    <source>
        <dbReference type="ARBA" id="ARBA00022741"/>
    </source>
</evidence>
<keyword evidence="3" id="KW-0378">Hydrolase</keyword>
<keyword evidence="8" id="KW-0413">Isomerase</keyword>
<protein>
    <submittedName>
        <fullName evidence="12">Putative ATP-dependent helicase Lhr</fullName>
    </submittedName>
</protein>
<evidence type="ECO:0000256" key="5">
    <source>
        <dbReference type="ARBA" id="ARBA00022840"/>
    </source>
</evidence>
<feature type="domain" description="Helicase C-terminal" evidence="11">
    <location>
        <begin position="442"/>
        <end position="622"/>
    </location>
</feature>
<evidence type="ECO:0000256" key="4">
    <source>
        <dbReference type="ARBA" id="ARBA00022806"/>
    </source>
</evidence>
<dbReference type="SMART" id="SM00487">
    <property type="entry name" value="DEXDc"/>
    <property type="match status" value="1"/>
</dbReference>
<sequence length="1839" mass="196597">MADGSQVLEKFTPAVRTWFRDVFDSPTTVQVEAWNAVSQGANTLLVAPTGSGKTLAAFLWALNELVAKPAQQVLRDPSTPAQPLPADAPGAGVKVLYISPLKALGVDVEHNLRAPLVGITHTAVRLGQPAPNISVGVRSGDTPAKERTRQVKYPPDILITTPESLYLMLTSKAAASLAGVTTVIIDEIHAVAASKRGVHLALSLERLELLVGKPIQRIGLSATVQPLEAVAGFLTGDREVTIIAPPAHKQWDVAVRVPVADMADLPTPEPASTIGNAVVDDQLTEVAGSNPGDLQHHLALQRQQPSADPDDHPAHTVEDAGNAPHRSDADASFDTAPDVPLHPRALQPATDQPQTNLSDLFTFPNAEPSAGDATDAAAEPAETADSDVTPLGELLHQQLANFTTFPPTGAATFGNTVPHAGEHALTSAATATSAGGSIWPFIEESIFAEIMEQRSTLIFVNSRRTAERLTSRINEIYAQHYDPASLHLPGRRPPAQVMVAADEIGKAPTVIARAHHGSVSKDERAEIEAQLKAGELRCVVATSSLELGIDMGAVDLVIQVEAPPSVAAALQRVGRAGHTVGAVSRGSVYPKHRADLVATTVTVERMLRGDIEAIHIPTNALDVLCQQTVAAASLGPLDIDQWYGVVCRAYPYRTLAREVFDACIELVTGQYPSTDFRQLRPRLIHDETTNQLIPRPGAQRLAVTSGGTIPDRGMFGVFLLGTGESGRQPRRVGELDEEMVYESRVGDVFTLGASSWRIEDITKDQVIVTPAPGHTGRLPFWSGEQASRPYELGCAVGALRREVATDPQRLAATPLDSWAKENLTRFISEQQDACGMVPDEQTLLFERFRDEVGDWRIVFHTPFGRGVNAAWALLVGQQISETTGMEAWPQAADDGIVLRLPDSAEPPSAELFVLDPETIADAITELVGSSALFASRFRECAARALLLPKKNPGARAPLWQQRQRAAQLLDVARKYPTFPIILETVRECVHDVYDVDSLVAVQQQLAQRAIRIVEVTVEQPSPFAASLLFNYTGAFMYEGDSPLAERRAAALALDPTLLAKLLGKNQLAQLLDEQIIDEIDAQLRRKSPDRRARTPEEFADTLRLVGPVQLDDLPQMVSFRATETSAADGLVATPANPHAASISSDPELDTAAAGTDHADFDQSNREDTAQRLATVLTTTLGSRVMRVRIGGRWYLAQSADAPLLRDGLGVPVPPGVPCQQAIIPDALQQLLRRFAQTRGPFTLADVTASFGLAPAAAHTVLAGLVAAGDLLQMQVRQSQTAEEYIAPQVLQLIRKRCLAHARAQIEPVSQAAYTRFLLGWHGIEDINQQPTGVGVDGVFAVIEQLAGVRIPASCWETWIFPSRVVDYDPAMLDELTRAGEVLVVGCAMAAAKDPWIMLLPVDYAAQLITEPDWEGLTDRQLAIVSVLASGGGFYFPAIQQALEQGVVVDHRTIGAPASSSVGDEPVDLDALVAVPYPVDDASLRDDLWVLIGRGIVTIDGFAPLRAHLAGATGAAAAHRAKRTPARSRLRMGRTRFSQLSQTRRTTTPPDAVGRFALTPAADPDPTARSVAHGEAWLDRYGVVTRGSVTAEEVTGGFALAYKVLDRFEAAGKAMRGMFIDSLGAAQFSTPAIIDRLRAAGDSPDVAGWPSGATNPVVCVLAASDPANPYGAALPWPETAHRPNRAAGAIVVIADGLLAAHLTRGGKTLTLFPDQLPITPAATATLVVEALVTAVHKGHMKKFAVEKVGEHSALSSPLLDALQAGGATLHPKGVIIGGSRGHTSTADHSTGPRRGIRATTVLHTSDTDPSLATDPRLDPNSRYIPPGGGYRRGRNGPNRR</sequence>
<organism evidence="12 13">
    <name type="scientific">Corynebacterium choanae</name>
    <dbReference type="NCBI Taxonomy" id="1862358"/>
    <lineage>
        <taxon>Bacteria</taxon>
        <taxon>Bacillati</taxon>
        <taxon>Actinomycetota</taxon>
        <taxon>Actinomycetes</taxon>
        <taxon>Mycobacteriales</taxon>
        <taxon>Corynebacteriaceae</taxon>
        <taxon>Corynebacterium</taxon>
    </lineage>
</organism>
<keyword evidence="7" id="KW-0234">DNA repair</keyword>
<reference evidence="12 13" key="1">
    <citation type="submission" date="2018-11" db="EMBL/GenBank/DDBJ databases">
        <authorList>
            <person name="Kleinhagauer T."/>
            <person name="Glaeser S.P."/>
            <person name="Spergser J."/>
            <person name="Ruckert C."/>
            <person name="Kaempfer P."/>
            <person name="Busse H.-J."/>
        </authorList>
    </citation>
    <scope>NUCLEOTIDE SEQUENCE [LARGE SCALE GENOMIC DNA]</scope>
    <source>
        <strain evidence="12 13">200CH</strain>
    </source>
</reference>
<gene>
    <name evidence="12" type="ORF">CCHOA_03210</name>
</gene>
<feature type="compositionally biased region" description="Polar residues" evidence="9">
    <location>
        <begin position="1800"/>
        <end position="1809"/>
    </location>
</feature>
<dbReference type="PROSITE" id="PS51194">
    <property type="entry name" value="HELICASE_CTER"/>
    <property type="match status" value="1"/>
</dbReference>
<feature type="compositionally biased region" description="Polar residues" evidence="9">
    <location>
        <begin position="349"/>
        <end position="359"/>
    </location>
</feature>
<dbReference type="InterPro" id="IPR052511">
    <property type="entry name" value="ATP-dep_Helicase"/>
</dbReference>
<dbReference type="PROSITE" id="PS51192">
    <property type="entry name" value="HELICASE_ATP_BIND_1"/>
    <property type="match status" value="1"/>
</dbReference>
<keyword evidence="13" id="KW-1185">Reference proteome</keyword>
<feature type="domain" description="Helicase ATP-binding" evidence="10">
    <location>
        <begin position="34"/>
        <end position="242"/>
    </location>
</feature>
<proteinExistence type="predicted"/>
<dbReference type="GO" id="GO:0005524">
    <property type="term" value="F:ATP binding"/>
    <property type="evidence" value="ECO:0007669"/>
    <property type="project" value="UniProtKB-KW"/>
</dbReference>
<dbReference type="Pfam" id="PF23236">
    <property type="entry name" value="WHD_2nd_Lhr"/>
    <property type="match status" value="2"/>
</dbReference>
<dbReference type="Pfam" id="PF23235">
    <property type="entry name" value="WHD_3rd_Lhr"/>
    <property type="match status" value="1"/>
</dbReference>
<keyword evidence="1" id="KW-0547">Nucleotide-binding</keyword>
<dbReference type="InterPro" id="IPR055369">
    <property type="entry name" value="WH2_Lhr"/>
</dbReference>
<dbReference type="EMBL" id="CP033896">
    <property type="protein sequence ID" value="AZA13054.1"/>
    <property type="molecule type" value="Genomic_DNA"/>
</dbReference>
<feature type="compositionally biased region" description="Basic residues" evidence="9">
    <location>
        <begin position="1830"/>
        <end position="1839"/>
    </location>
</feature>
<evidence type="ECO:0000256" key="3">
    <source>
        <dbReference type="ARBA" id="ARBA00022801"/>
    </source>
</evidence>
<dbReference type="InterPro" id="IPR014001">
    <property type="entry name" value="Helicase_ATP-bd"/>
</dbReference>
<keyword evidence="5" id="KW-0067">ATP-binding</keyword>
<dbReference type="InterPro" id="IPR045628">
    <property type="entry name" value="Lhr_WH_dom"/>
</dbReference>
<dbReference type="SUPFAM" id="SSF52540">
    <property type="entry name" value="P-loop containing nucleoside triphosphate hydrolases"/>
    <property type="match status" value="1"/>
</dbReference>
<dbReference type="InterPro" id="IPR027417">
    <property type="entry name" value="P-loop_NTPase"/>
</dbReference>
<dbReference type="GO" id="GO:0016887">
    <property type="term" value="F:ATP hydrolysis activity"/>
    <property type="evidence" value="ECO:0007669"/>
    <property type="project" value="TreeGrafter"/>
</dbReference>
<dbReference type="InterPro" id="IPR001650">
    <property type="entry name" value="Helicase_C-like"/>
</dbReference>
<dbReference type="Proteomes" id="UP000269019">
    <property type="component" value="Chromosome"/>
</dbReference>
<dbReference type="KEGG" id="ccho:CCHOA_03210"/>
<feature type="compositionally biased region" description="Low complexity" evidence="9">
    <location>
        <begin position="366"/>
        <end position="386"/>
    </location>
</feature>
<evidence type="ECO:0000256" key="2">
    <source>
        <dbReference type="ARBA" id="ARBA00022763"/>
    </source>
</evidence>
<evidence type="ECO:0000256" key="7">
    <source>
        <dbReference type="ARBA" id="ARBA00023204"/>
    </source>
</evidence>
<dbReference type="Pfam" id="PF00270">
    <property type="entry name" value="DEAD"/>
    <property type="match status" value="1"/>
</dbReference>
<dbReference type="Pfam" id="PF23234">
    <property type="entry name" value="WHD_4th_Lhr"/>
    <property type="match status" value="1"/>
</dbReference>
<accession>A0A3G6JAQ6</accession>
<dbReference type="PANTHER" id="PTHR47962:SF5">
    <property type="entry name" value="ATP-DEPENDENT HELICASE LHR-RELATED"/>
    <property type="match status" value="1"/>
</dbReference>
<dbReference type="CDD" id="cd17922">
    <property type="entry name" value="DEXHc_LHR-like"/>
    <property type="match status" value="1"/>
</dbReference>
<dbReference type="Pfam" id="PF19306">
    <property type="entry name" value="WHD_Lhr"/>
    <property type="match status" value="1"/>
</dbReference>
<dbReference type="InterPro" id="IPR011545">
    <property type="entry name" value="DEAD/DEAH_box_helicase_dom"/>
</dbReference>
<feature type="region of interest" description="Disordered" evidence="9">
    <location>
        <begin position="300"/>
        <end position="386"/>
    </location>
</feature>
<dbReference type="Gene3D" id="3.40.50.300">
    <property type="entry name" value="P-loop containing nucleotide triphosphate hydrolases"/>
    <property type="match status" value="2"/>
</dbReference>